<proteinExistence type="predicted"/>
<feature type="domain" description="DUF659" evidence="2">
    <location>
        <begin position="199"/>
        <end position="237"/>
    </location>
</feature>
<organism evidence="3 4">
    <name type="scientific">Eleusine coracana subsp. coracana</name>
    <dbReference type="NCBI Taxonomy" id="191504"/>
    <lineage>
        <taxon>Eukaryota</taxon>
        <taxon>Viridiplantae</taxon>
        <taxon>Streptophyta</taxon>
        <taxon>Embryophyta</taxon>
        <taxon>Tracheophyta</taxon>
        <taxon>Spermatophyta</taxon>
        <taxon>Magnoliopsida</taxon>
        <taxon>Liliopsida</taxon>
        <taxon>Poales</taxon>
        <taxon>Poaceae</taxon>
        <taxon>PACMAD clade</taxon>
        <taxon>Chloridoideae</taxon>
        <taxon>Cynodonteae</taxon>
        <taxon>Eleusininae</taxon>
        <taxon>Eleusine</taxon>
    </lineage>
</organism>
<evidence type="ECO:0000259" key="2">
    <source>
        <dbReference type="Pfam" id="PF04937"/>
    </source>
</evidence>
<dbReference type="EMBL" id="BQKI01000019">
    <property type="protein sequence ID" value="GJN11693.1"/>
    <property type="molecule type" value="Genomic_DNA"/>
</dbReference>
<reference evidence="3" key="2">
    <citation type="submission" date="2021-12" db="EMBL/GenBank/DDBJ databases">
        <title>Resequencing data analysis of finger millet.</title>
        <authorList>
            <person name="Hatakeyama M."/>
            <person name="Aluri S."/>
            <person name="Balachadran M.T."/>
            <person name="Sivarajan S.R."/>
            <person name="Poveda L."/>
            <person name="Shimizu-Inatsugi R."/>
            <person name="Schlapbach R."/>
            <person name="Sreeman S.M."/>
            <person name="Shimizu K.K."/>
        </authorList>
    </citation>
    <scope>NUCLEOTIDE SEQUENCE</scope>
</reference>
<name>A0AAV5DN40_ELECO</name>
<evidence type="ECO:0000313" key="3">
    <source>
        <dbReference type="EMBL" id="GJN11693.1"/>
    </source>
</evidence>
<protein>
    <recommendedName>
        <fullName evidence="2">DUF659 domain-containing protein</fullName>
    </recommendedName>
</protein>
<sequence length="262" mass="29101">MVTPTSSSAASPTSSNTDIRAPLWDHVTILEKAPSGGNTKWKCNYCEFNGFSSYTYTGVEAHLLQIKNKGIGICTKMTFELLSQLRGDVQRCKDLVQRSKQKNVPLPTAPAPSDDGKKKKRGPASALEKYWVMQYHKHLDALIARAFYSGGVPFNFARNPYLREAFNFAANCSMPGYQMPGYNKFREGMLAQEMLIIAEGQVKTKEYIAEKLKSIIEEVGRQNVVQIITDNAANCNGVPDDEGANELICGRLLAADPERLRQ</sequence>
<comment type="caution">
    <text evidence="3">The sequence shown here is derived from an EMBL/GenBank/DDBJ whole genome shotgun (WGS) entry which is preliminary data.</text>
</comment>
<evidence type="ECO:0000256" key="1">
    <source>
        <dbReference type="SAM" id="MobiDB-lite"/>
    </source>
</evidence>
<reference evidence="3" key="1">
    <citation type="journal article" date="2018" name="DNA Res.">
        <title>Multiple hybrid de novo genome assembly of finger millet, an orphan allotetraploid crop.</title>
        <authorList>
            <person name="Hatakeyama M."/>
            <person name="Aluri S."/>
            <person name="Balachadran M.T."/>
            <person name="Sivarajan S.R."/>
            <person name="Patrignani A."/>
            <person name="Gruter S."/>
            <person name="Poveda L."/>
            <person name="Shimizu-Inatsugi R."/>
            <person name="Baeten J."/>
            <person name="Francoijs K.J."/>
            <person name="Nataraja K.N."/>
            <person name="Reddy Y.A.N."/>
            <person name="Phadnis S."/>
            <person name="Ravikumar R.L."/>
            <person name="Schlapbach R."/>
            <person name="Sreeman S.M."/>
            <person name="Shimizu K.K."/>
        </authorList>
    </citation>
    <scope>NUCLEOTIDE SEQUENCE</scope>
</reference>
<dbReference type="Proteomes" id="UP001054889">
    <property type="component" value="Unassembled WGS sequence"/>
</dbReference>
<keyword evidence="4" id="KW-1185">Reference proteome</keyword>
<dbReference type="Pfam" id="PF04937">
    <property type="entry name" value="DUF659"/>
    <property type="match status" value="1"/>
</dbReference>
<dbReference type="AlphaFoldDB" id="A0AAV5DN40"/>
<accession>A0AAV5DN40</accession>
<dbReference type="InterPro" id="IPR007021">
    <property type="entry name" value="DUF659"/>
</dbReference>
<gene>
    <name evidence="3" type="primary">ga29903</name>
    <name evidence="3" type="ORF">PR202_ga29903</name>
</gene>
<feature type="region of interest" description="Disordered" evidence="1">
    <location>
        <begin position="100"/>
        <end position="121"/>
    </location>
</feature>
<evidence type="ECO:0000313" key="4">
    <source>
        <dbReference type="Proteomes" id="UP001054889"/>
    </source>
</evidence>